<accession>A0AAW1XL15</accession>
<evidence type="ECO:0000259" key="11">
    <source>
        <dbReference type="Pfam" id="PF08263"/>
    </source>
</evidence>
<dbReference type="InterPro" id="IPR032675">
    <property type="entry name" value="LRR_dom_sf"/>
</dbReference>
<dbReference type="AlphaFoldDB" id="A0AAW1XL15"/>
<keyword evidence="8" id="KW-0675">Receptor</keyword>
<comment type="subcellular location">
    <subcellularLocation>
        <location evidence="1">Membrane</location>
        <topology evidence="1">Single-pass type I membrane protein</topology>
    </subcellularLocation>
</comment>
<evidence type="ECO:0000256" key="2">
    <source>
        <dbReference type="ARBA" id="ARBA00022614"/>
    </source>
</evidence>
<keyword evidence="9" id="KW-0325">Glycoprotein</keyword>
<feature type="signal peptide" evidence="10">
    <location>
        <begin position="1"/>
        <end position="33"/>
    </location>
</feature>
<keyword evidence="4 10" id="KW-0732">Signal</keyword>
<reference evidence="12 13" key="1">
    <citation type="journal article" date="2023" name="G3 (Bethesda)">
        <title>A chromosome-length genome assembly and annotation of blackberry (Rubus argutus, cv. 'Hillquist').</title>
        <authorList>
            <person name="Bruna T."/>
            <person name="Aryal R."/>
            <person name="Dudchenko O."/>
            <person name="Sargent D.J."/>
            <person name="Mead D."/>
            <person name="Buti M."/>
            <person name="Cavallini A."/>
            <person name="Hytonen T."/>
            <person name="Andres J."/>
            <person name="Pham M."/>
            <person name="Weisz D."/>
            <person name="Mascagni F."/>
            <person name="Usai G."/>
            <person name="Natali L."/>
            <person name="Bassil N."/>
            <person name="Fernandez G.E."/>
            <person name="Lomsadze A."/>
            <person name="Armour M."/>
            <person name="Olukolu B."/>
            <person name="Poorten T."/>
            <person name="Britton C."/>
            <person name="Davik J."/>
            <person name="Ashrafi H."/>
            <person name="Aiden E.L."/>
            <person name="Borodovsky M."/>
            <person name="Worthington M."/>
        </authorList>
    </citation>
    <scope>NUCLEOTIDE SEQUENCE [LARGE SCALE GENOMIC DNA]</scope>
    <source>
        <strain evidence="12">PI 553951</strain>
    </source>
</reference>
<evidence type="ECO:0000256" key="10">
    <source>
        <dbReference type="SAM" id="SignalP"/>
    </source>
</evidence>
<evidence type="ECO:0000313" key="13">
    <source>
        <dbReference type="Proteomes" id="UP001457282"/>
    </source>
</evidence>
<evidence type="ECO:0000256" key="1">
    <source>
        <dbReference type="ARBA" id="ARBA00004479"/>
    </source>
</evidence>
<evidence type="ECO:0000256" key="3">
    <source>
        <dbReference type="ARBA" id="ARBA00022692"/>
    </source>
</evidence>
<sequence>MDVYDYFNPISRLILHFLLLLFLASSCLESVKSCMEDERRALLSFKQDLTDPSGRLSSWVGHNCCQWRGISCNNRTGHVAKLDLRNPYSYTYPDFRNPYTYEKWINYTEHEESSLGGKLNPSLLALKHLTYLDLSSNAFKGIHIPNFIGQITTLRYLNLSTLNSYSSFVGEIPSSLGNLSNLNYLDLNSNYYPGVSSKNLNWLSHLSSLKYLNLGSVNLSSTGFFDNIKDKIALTIALKVARYQREV</sequence>
<comment type="caution">
    <text evidence="12">The sequence shown here is derived from an EMBL/GenBank/DDBJ whole genome shotgun (WGS) entry which is preliminary data.</text>
</comment>
<dbReference type="EMBL" id="JBEDUW010000003">
    <property type="protein sequence ID" value="KAK9937222.1"/>
    <property type="molecule type" value="Genomic_DNA"/>
</dbReference>
<keyword evidence="7" id="KW-0472">Membrane</keyword>
<keyword evidence="13" id="KW-1185">Reference proteome</keyword>
<dbReference type="PANTHER" id="PTHR48063:SF90">
    <property type="entry name" value="OS11G0565920 PROTEIN"/>
    <property type="match status" value="1"/>
</dbReference>
<keyword evidence="2" id="KW-0433">Leucine-rich repeat</keyword>
<dbReference type="InterPro" id="IPR013210">
    <property type="entry name" value="LRR_N_plant-typ"/>
</dbReference>
<keyword evidence="5" id="KW-0677">Repeat</keyword>
<evidence type="ECO:0000256" key="5">
    <source>
        <dbReference type="ARBA" id="ARBA00022737"/>
    </source>
</evidence>
<dbReference type="SUPFAM" id="SSF52058">
    <property type="entry name" value="L domain-like"/>
    <property type="match status" value="1"/>
</dbReference>
<evidence type="ECO:0000256" key="6">
    <source>
        <dbReference type="ARBA" id="ARBA00022989"/>
    </source>
</evidence>
<dbReference type="Pfam" id="PF08263">
    <property type="entry name" value="LRRNT_2"/>
    <property type="match status" value="1"/>
</dbReference>
<gene>
    <name evidence="12" type="ORF">M0R45_014026</name>
</gene>
<protein>
    <recommendedName>
        <fullName evidence="11">Leucine-rich repeat-containing N-terminal plant-type domain-containing protein</fullName>
    </recommendedName>
</protein>
<dbReference type="InterPro" id="IPR001611">
    <property type="entry name" value="Leu-rich_rpt"/>
</dbReference>
<evidence type="ECO:0000256" key="9">
    <source>
        <dbReference type="ARBA" id="ARBA00023180"/>
    </source>
</evidence>
<evidence type="ECO:0000313" key="12">
    <source>
        <dbReference type="EMBL" id="KAK9937222.1"/>
    </source>
</evidence>
<dbReference type="PANTHER" id="PTHR48063">
    <property type="entry name" value="LRR RECEPTOR-LIKE KINASE"/>
    <property type="match status" value="1"/>
</dbReference>
<feature type="chain" id="PRO_5043430300" description="Leucine-rich repeat-containing N-terminal plant-type domain-containing protein" evidence="10">
    <location>
        <begin position="34"/>
        <end position="247"/>
    </location>
</feature>
<keyword evidence="6" id="KW-1133">Transmembrane helix</keyword>
<proteinExistence type="predicted"/>
<name>A0AAW1XL15_RUBAR</name>
<dbReference type="GO" id="GO:0016020">
    <property type="term" value="C:membrane"/>
    <property type="evidence" value="ECO:0007669"/>
    <property type="project" value="UniProtKB-SubCell"/>
</dbReference>
<dbReference type="Pfam" id="PF00560">
    <property type="entry name" value="LRR_1"/>
    <property type="match status" value="1"/>
</dbReference>
<evidence type="ECO:0000256" key="7">
    <source>
        <dbReference type="ARBA" id="ARBA00023136"/>
    </source>
</evidence>
<evidence type="ECO:0000256" key="4">
    <source>
        <dbReference type="ARBA" id="ARBA00022729"/>
    </source>
</evidence>
<dbReference type="Gene3D" id="3.80.10.10">
    <property type="entry name" value="Ribonuclease Inhibitor"/>
    <property type="match status" value="1"/>
</dbReference>
<dbReference type="InterPro" id="IPR046956">
    <property type="entry name" value="RLP23-like"/>
</dbReference>
<feature type="domain" description="Leucine-rich repeat-containing N-terminal plant-type" evidence="11">
    <location>
        <begin position="36"/>
        <end position="73"/>
    </location>
</feature>
<keyword evidence="3" id="KW-0812">Transmembrane</keyword>
<evidence type="ECO:0000256" key="8">
    <source>
        <dbReference type="ARBA" id="ARBA00023170"/>
    </source>
</evidence>
<dbReference type="Proteomes" id="UP001457282">
    <property type="component" value="Unassembled WGS sequence"/>
</dbReference>
<organism evidence="12 13">
    <name type="scientific">Rubus argutus</name>
    <name type="common">Southern blackberry</name>
    <dbReference type="NCBI Taxonomy" id="59490"/>
    <lineage>
        <taxon>Eukaryota</taxon>
        <taxon>Viridiplantae</taxon>
        <taxon>Streptophyta</taxon>
        <taxon>Embryophyta</taxon>
        <taxon>Tracheophyta</taxon>
        <taxon>Spermatophyta</taxon>
        <taxon>Magnoliopsida</taxon>
        <taxon>eudicotyledons</taxon>
        <taxon>Gunneridae</taxon>
        <taxon>Pentapetalae</taxon>
        <taxon>rosids</taxon>
        <taxon>fabids</taxon>
        <taxon>Rosales</taxon>
        <taxon>Rosaceae</taxon>
        <taxon>Rosoideae</taxon>
        <taxon>Rosoideae incertae sedis</taxon>
        <taxon>Rubus</taxon>
    </lineage>
</organism>